<sequence length="123" mass="13736">MGGSSKRYRNNQFARACGLVCVRQRPGTVNGVMFMTLEDETGHVSVIVWPSVLEAQRREVRGEPLLAAYGVWHREGEFAISWLRNSSTLRICSVSCPRRAATLTKGTIMLEAWHDPATPPPRP</sequence>
<name>A0A1H1KHI8_9BURK</name>
<organism evidence="1 2">
    <name type="scientific">Paraburkholderia tuberum</name>
    <dbReference type="NCBI Taxonomy" id="157910"/>
    <lineage>
        <taxon>Bacteria</taxon>
        <taxon>Pseudomonadati</taxon>
        <taxon>Pseudomonadota</taxon>
        <taxon>Betaproteobacteria</taxon>
        <taxon>Burkholderiales</taxon>
        <taxon>Burkholderiaceae</taxon>
        <taxon>Paraburkholderia</taxon>
    </lineage>
</organism>
<dbReference type="CDD" id="cd04485">
    <property type="entry name" value="DnaE_OBF"/>
    <property type="match status" value="1"/>
</dbReference>
<dbReference type="EMBL" id="FNKX01000004">
    <property type="protein sequence ID" value="SDR61249.1"/>
    <property type="molecule type" value="Genomic_DNA"/>
</dbReference>
<protein>
    <recommendedName>
        <fullName evidence="3">Error-prone DNA polymerase</fullName>
    </recommendedName>
</protein>
<proteinExistence type="predicted"/>
<reference evidence="2" key="1">
    <citation type="submission" date="2016-10" db="EMBL/GenBank/DDBJ databases">
        <authorList>
            <person name="Varghese N."/>
            <person name="Submissions S."/>
        </authorList>
    </citation>
    <scope>NUCLEOTIDE SEQUENCE [LARGE SCALE GENOMIC DNA]</scope>
    <source>
        <strain evidence="2">DUS833</strain>
    </source>
</reference>
<evidence type="ECO:0000313" key="2">
    <source>
        <dbReference type="Proteomes" id="UP000199365"/>
    </source>
</evidence>
<evidence type="ECO:0008006" key="3">
    <source>
        <dbReference type="Google" id="ProtNLM"/>
    </source>
</evidence>
<gene>
    <name evidence="1" type="ORF">SAMN05445850_7638</name>
</gene>
<evidence type="ECO:0000313" key="1">
    <source>
        <dbReference type="EMBL" id="SDR61249.1"/>
    </source>
</evidence>
<dbReference type="STRING" id="157910.SAMN05445850_7638"/>
<keyword evidence="2" id="KW-1185">Reference proteome</keyword>
<accession>A0A1H1KHI8</accession>
<dbReference type="AlphaFoldDB" id="A0A1H1KHI8"/>
<dbReference type="Proteomes" id="UP000199365">
    <property type="component" value="Unassembled WGS sequence"/>
</dbReference>